<comment type="subcellular location">
    <subcellularLocation>
        <location evidence="1 7">Cell membrane</location>
        <topology evidence="1 7">Multi-pass membrane protein</topology>
    </subcellularLocation>
</comment>
<keyword evidence="3" id="KW-1003">Cell membrane</keyword>
<feature type="domain" description="ABC transmembrane type-1" evidence="8">
    <location>
        <begin position="84"/>
        <end position="276"/>
    </location>
</feature>
<dbReference type="Pfam" id="PF00528">
    <property type="entry name" value="BPD_transp_1"/>
    <property type="match status" value="1"/>
</dbReference>
<feature type="transmembrane region" description="Helical" evidence="7">
    <location>
        <begin position="160"/>
        <end position="178"/>
    </location>
</feature>
<evidence type="ECO:0000256" key="7">
    <source>
        <dbReference type="RuleBase" id="RU363032"/>
    </source>
</evidence>
<accession>A0ABU7V2J0</accession>
<evidence type="ECO:0000256" key="6">
    <source>
        <dbReference type="ARBA" id="ARBA00023136"/>
    </source>
</evidence>
<keyword evidence="10" id="KW-1185">Reference proteome</keyword>
<dbReference type="RefSeq" id="WP_331790583.1">
    <property type="nucleotide sequence ID" value="NZ_BAAAUO010000003.1"/>
</dbReference>
<organism evidence="9 10">
    <name type="scientific">Microbacterium schleiferi</name>
    <dbReference type="NCBI Taxonomy" id="69362"/>
    <lineage>
        <taxon>Bacteria</taxon>
        <taxon>Bacillati</taxon>
        <taxon>Actinomycetota</taxon>
        <taxon>Actinomycetes</taxon>
        <taxon>Micrococcales</taxon>
        <taxon>Microbacteriaceae</taxon>
        <taxon>Microbacterium</taxon>
    </lineage>
</organism>
<name>A0ABU7V2J0_9MICO</name>
<reference evidence="9 10" key="1">
    <citation type="submission" date="2024-01" db="EMBL/GenBank/DDBJ databases">
        <title>the genome sequence of strain Microbacterium schleiferi NBRC 15075.</title>
        <authorList>
            <person name="Ding Y."/>
            <person name="Zhang G."/>
        </authorList>
    </citation>
    <scope>NUCLEOTIDE SEQUENCE [LARGE SCALE GENOMIC DNA]</scope>
    <source>
        <strain evidence="9 10">NBRC 15075</strain>
    </source>
</reference>
<feature type="transmembrane region" description="Helical" evidence="7">
    <location>
        <begin position="20"/>
        <end position="45"/>
    </location>
</feature>
<proteinExistence type="inferred from homology"/>
<evidence type="ECO:0000259" key="8">
    <source>
        <dbReference type="PROSITE" id="PS50928"/>
    </source>
</evidence>
<sequence>MSDSGLITASELRQTHRRVILRVVHILVLIGIAIAGVGPLLWLVAASLNTTGEVLSDPIGVFARMTQWHNYVDAFQNVDTARLLLNTLAVAAGTALLTVIVALSAGYVIAILRPRWAPLLAAGVLATIFLPAVVSLVPLYLTTVDMFGTGLSLQNTFWAVWLPAGANAFAVLLVTGYLRSLPRELVEAASIDGAGPLRTLWSIVLPLSRPILGVVALLAAIGAWKDYLWPSLVLTNPSMRPISVALPIIERSTDLATFFAVLVVASIVPIVLFLIFQKPLLASAGATAGLKD</sequence>
<evidence type="ECO:0000256" key="1">
    <source>
        <dbReference type="ARBA" id="ARBA00004651"/>
    </source>
</evidence>
<feature type="transmembrane region" description="Helical" evidence="7">
    <location>
        <begin position="255"/>
        <end position="276"/>
    </location>
</feature>
<keyword evidence="4 7" id="KW-0812">Transmembrane</keyword>
<dbReference type="EMBL" id="JAZHOV010000001">
    <property type="protein sequence ID" value="MEF2253904.1"/>
    <property type="molecule type" value="Genomic_DNA"/>
</dbReference>
<evidence type="ECO:0000313" key="10">
    <source>
        <dbReference type="Proteomes" id="UP001351900"/>
    </source>
</evidence>
<dbReference type="InterPro" id="IPR035906">
    <property type="entry name" value="MetI-like_sf"/>
</dbReference>
<comment type="caution">
    <text evidence="9">The sequence shown here is derived from an EMBL/GenBank/DDBJ whole genome shotgun (WGS) entry which is preliminary data.</text>
</comment>
<dbReference type="PANTHER" id="PTHR43744">
    <property type="entry name" value="ABC TRANSPORTER PERMEASE PROTEIN MG189-RELATED-RELATED"/>
    <property type="match status" value="1"/>
</dbReference>
<dbReference type="Proteomes" id="UP001351900">
    <property type="component" value="Unassembled WGS sequence"/>
</dbReference>
<evidence type="ECO:0000256" key="5">
    <source>
        <dbReference type="ARBA" id="ARBA00022989"/>
    </source>
</evidence>
<dbReference type="SUPFAM" id="SSF161098">
    <property type="entry name" value="MetI-like"/>
    <property type="match status" value="1"/>
</dbReference>
<feature type="transmembrane region" description="Helical" evidence="7">
    <location>
        <begin position="88"/>
        <end position="112"/>
    </location>
</feature>
<gene>
    <name evidence="9" type="ORF">V2V91_01975</name>
</gene>
<protein>
    <submittedName>
        <fullName evidence="9">Carbohydrate ABC transporter permease</fullName>
    </submittedName>
</protein>
<comment type="similarity">
    <text evidence="7">Belongs to the binding-protein-dependent transport system permease family.</text>
</comment>
<dbReference type="CDD" id="cd06261">
    <property type="entry name" value="TM_PBP2"/>
    <property type="match status" value="1"/>
</dbReference>
<feature type="transmembrane region" description="Helical" evidence="7">
    <location>
        <begin position="119"/>
        <end position="140"/>
    </location>
</feature>
<evidence type="ECO:0000256" key="2">
    <source>
        <dbReference type="ARBA" id="ARBA00022448"/>
    </source>
</evidence>
<dbReference type="PROSITE" id="PS50928">
    <property type="entry name" value="ABC_TM1"/>
    <property type="match status" value="1"/>
</dbReference>
<keyword evidence="2 7" id="KW-0813">Transport</keyword>
<dbReference type="PANTHER" id="PTHR43744:SF12">
    <property type="entry name" value="ABC TRANSPORTER PERMEASE PROTEIN MG189-RELATED"/>
    <property type="match status" value="1"/>
</dbReference>
<dbReference type="InterPro" id="IPR000515">
    <property type="entry name" value="MetI-like"/>
</dbReference>
<feature type="transmembrane region" description="Helical" evidence="7">
    <location>
        <begin position="199"/>
        <end position="224"/>
    </location>
</feature>
<evidence type="ECO:0000256" key="4">
    <source>
        <dbReference type="ARBA" id="ARBA00022692"/>
    </source>
</evidence>
<keyword evidence="6 7" id="KW-0472">Membrane</keyword>
<evidence type="ECO:0000256" key="3">
    <source>
        <dbReference type="ARBA" id="ARBA00022475"/>
    </source>
</evidence>
<dbReference type="Gene3D" id="1.10.3720.10">
    <property type="entry name" value="MetI-like"/>
    <property type="match status" value="1"/>
</dbReference>
<keyword evidence="5 7" id="KW-1133">Transmembrane helix</keyword>
<evidence type="ECO:0000313" key="9">
    <source>
        <dbReference type="EMBL" id="MEF2253904.1"/>
    </source>
</evidence>